<proteinExistence type="predicted"/>
<feature type="compositionally biased region" description="Low complexity" evidence="1">
    <location>
        <begin position="72"/>
        <end position="92"/>
    </location>
</feature>
<name>A0AAV9PKY1_9PEZI</name>
<dbReference type="AlphaFoldDB" id="A0AAV9PKY1"/>
<comment type="caution">
    <text evidence="2">The sequence shown here is derived from an EMBL/GenBank/DDBJ whole genome shotgun (WGS) entry which is preliminary data.</text>
</comment>
<sequence>MTKNTPKARDKETVDAIVNRLGQLDVSDEAASLAPLQQLCRDLKIKPADTANECKRRVQQSVLDRFRAQHGDTSSTTNTTPQPPASSSADAIPSVDDVANQLCQLTVNGTTTHLAKLQKSCRDLGLGPTPTGKGSKNVSIENETFADERPCADAFTAPPKDRPRPLQRALWYDKHPLDSASVASGLPRRQRRRRAIDQPVQEGTLSPKARTVSAHKPVLTPRQHLKGVFINIVDFVHAKRNGLPATKYPTASALRRYMKRAGPS</sequence>
<accession>A0AAV9PKY1</accession>
<evidence type="ECO:0000313" key="3">
    <source>
        <dbReference type="Proteomes" id="UP001337655"/>
    </source>
</evidence>
<dbReference type="EMBL" id="JAVRRT010000002">
    <property type="protein sequence ID" value="KAK5174406.1"/>
    <property type="molecule type" value="Genomic_DNA"/>
</dbReference>
<feature type="region of interest" description="Disordered" evidence="1">
    <location>
        <begin position="180"/>
        <end position="214"/>
    </location>
</feature>
<reference evidence="2 3" key="1">
    <citation type="submission" date="2023-08" db="EMBL/GenBank/DDBJ databases">
        <title>Black Yeasts Isolated from many extreme environments.</title>
        <authorList>
            <person name="Coleine C."/>
            <person name="Stajich J.E."/>
            <person name="Selbmann L."/>
        </authorList>
    </citation>
    <scope>NUCLEOTIDE SEQUENCE [LARGE SCALE GENOMIC DNA]</scope>
    <source>
        <strain evidence="2 3">CCFEE 5935</strain>
    </source>
</reference>
<dbReference type="GeneID" id="89922834"/>
<evidence type="ECO:0000313" key="2">
    <source>
        <dbReference type="EMBL" id="KAK5174406.1"/>
    </source>
</evidence>
<gene>
    <name evidence="2" type="ORF">LTR77_001486</name>
</gene>
<evidence type="ECO:0000256" key="1">
    <source>
        <dbReference type="SAM" id="MobiDB-lite"/>
    </source>
</evidence>
<protein>
    <submittedName>
        <fullName evidence="2">Uncharacterized protein</fullName>
    </submittedName>
</protein>
<dbReference type="Proteomes" id="UP001337655">
    <property type="component" value="Unassembled WGS sequence"/>
</dbReference>
<dbReference type="RefSeq" id="XP_064663075.1">
    <property type="nucleotide sequence ID" value="XM_064798748.1"/>
</dbReference>
<organism evidence="2 3">
    <name type="scientific">Saxophila tyrrhenica</name>
    <dbReference type="NCBI Taxonomy" id="1690608"/>
    <lineage>
        <taxon>Eukaryota</taxon>
        <taxon>Fungi</taxon>
        <taxon>Dikarya</taxon>
        <taxon>Ascomycota</taxon>
        <taxon>Pezizomycotina</taxon>
        <taxon>Dothideomycetes</taxon>
        <taxon>Dothideomycetidae</taxon>
        <taxon>Mycosphaerellales</taxon>
        <taxon>Extremaceae</taxon>
        <taxon>Saxophila</taxon>
    </lineage>
</organism>
<feature type="region of interest" description="Disordered" evidence="1">
    <location>
        <begin position="67"/>
        <end position="92"/>
    </location>
</feature>
<keyword evidence="3" id="KW-1185">Reference proteome</keyword>